<accession>A0AAV7Z4J9</accession>
<dbReference type="AlphaFoldDB" id="A0AAV7Z4J9"/>
<gene>
    <name evidence="2" type="ORF">M0812_02185</name>
</gene>
<evidence type="ECO:0000256" key="1">
    <source>
        <dbReference type="SAM" id="MobiDB-lite"/>
    </source>
</evidence>
<sequence length="156" mass="18740">MINTEENPKELEKLEVTNEPILESFRIIPKNKSRKEEKEKEKEKKPQISDLKEKPKIFRVNQSSVFSKLQQFLPQMEKANKDLEEKMKNDPESFILKIQREIKKVIQMTVDIFGLKDEEKQMDDFIIREAKEEKIEEELINKEKFTIEEEKNKSKL</sequence>
<evidence type="ECO:0000313" key="3">
    <source>
        <dbReference type="Proteomes" id="UP001146793"/>
    </source>
</evidence>
<evidence type="ECO:0000313" key="2">
    <source>
        <dbReference type="EMBL" id="KAJ3435055.1"/>
    </source>
</evidence>
<dbReference type="PANTHER" id="PTHR28674:SF1">
    <property type="entry name" value="NOP PROTEIN CHAPERONE 1"/>
    <property type="match status" value="1"/>
</dbReference>
<protein>
    <submittedName>
        <fullName evidence="2">Uncharacterized protein</fullName>
    </submittedName>
</protein>
<dbReference type="EMBL" id="JANTQA010000042">
    <property type="protein sequence ID" value="KAJ3435055.1"/>
    <property type="molecule type" value="Genomic_DNA"/>
</dbReference>
<reference evidence="2" key="1">
    <citation type="submission" date="2022-08" db="EMBL/GenBank/DDBJ databases">
        <title>Novel sulphate-reducing endosymbionts in the free-living metamonad Anaeramoeba.</title>
        <authorList>
            <person name="Jerlstrom-Hultqvist J."/>
            <person name="Cepicka I."/>
            <person name="Gallot-Lavallee L."/>
            <person name="Salas-Leiva D."/>
            <person name="Curtis B.A."/>
            <person name="Zahonova K."/>
            <person name="Pipaliya S."/>
            <person name="Dacks J."/>
            <person name="Roger A.J."/>
        </authorList>
    </citation>
    <scope>NUCLEOTIDE SEQUENCE</scope>
    <source>
        <strain evidence="2">Busselton2</strain>
    </source>
</reference>
<name>A0AAV7Z4J9_9EUKA</name>
<dbReference type="GO" id="GO:0062064">
    <property type="term" value="F:box C/D methylation guide snoRNP complex binding"/>
    <property type="evidence" value="ECO:0007669"/>
    <property type="project" value="TreeGrafter"/>
</dbReference>
<dbReference type="Proteomes" id="UP001146793">
    <property type="component" value="Unassembled WGS sequence"/>
</dbReference>
<organism evidence="2 3">
    <name type="scientific">Anaeramoeba flamelloides</name>
    <dbReference type="NCBI Taxonomy" id="1746091"/>
    <lineage>
        <taxon>Eukaryota</taxon>
        <taxon>Metamonada</taxon>
        <taxon>Anaeramoebidae</taxon>
        <taxon>Anaeramoeba</taxon>
    </lineage>
</organism>
<dbReference type="PANTHER" id="PTHR28674">
    <property type="entry name" value="SIMILAR TO DNA SEGMENT, CHR 10, WAYNE STATE UNIVERSITY 102,-EXPRESSED"/>
    <property type="match status" value="1"/>
</dbReference>
<feature type="compositionally biased region" description="Basic and acidic residues" evidence="1">
    <location>
        <begin position="34"/>
        <end position="52"/>
    </location>
</feature>
<dbReference type="InterPro" id="IPR027921">
    <property type="entry name" value="NOPCHAP1"/>
</dbReference>
<feature type="region of interest" description="Disordered" evidence="1">
    <location>
        <begin position="27"/>
        <end position="52"/>
    </location>
</feature>
<dbReference type="GO" id="GO:0000492">
    <property type="term" value="P:box C/D snoRNP assembly"/>
    <property type="evidence" value="ECO:0007669"/>
    <property type="project" value="InterPro"/>
</dbReference>
<comment type="caution">
    <text evidence="2">The sequence shown here is derived from an EMBL/GenBank/DDBJ whole genome shotgun (WGS) entry which is preliminary data.</text>
</comment>
<proteinExistence type="predicted"/>